<dbReference type="AlphaFoldDB" id="A0A175VFQ5"/>
<sequence>MYETVLITGATSGIGHALVHDLCARGYRVYATGRSEAALAELMAATGCLGSSADLTDPPQAMALYQRAREALGRVDVLINNAGANPRKAPIADTTLEEFELQYALNLRAPYLLGREALREMIPRGNGYIINVVSTCALRHPTPMGIYSTMKSGLASLSQVMMKEAQPHGIKVSTLYPGGVDTPFRAEAKPHYMQPASVATTITTLLGLPADVIVHEMTFRPPFELE</sequence>
<dbReference type="Proteomes" id="UP000078435">
    <property type="component" value="Unassembled WGS sequence"/>
</dbReference>
<dbReference type="SUPFAM" id="SSF51735">
    <property type="entry name" value="NAD(P)-binding Rossmann-fold domains"/>
    <property type="match status" value="1"/>
</dbReference>
<evidence type="ECO:0000256" key="3">
    <source>
        <dbReference type="RuleBase" id="RU000363"/>
    </source>
</evidence>
<organism evidence="4 5">
    <name type="scientific">Aeromonas enteropelogenes</name>
    <name type="common">Aeromonas trota</name>
    <dbReference type="NCBI Taxonomy" id="29489"/>
    <lineage>
        <taxon>Bacteria</taxon>
        <taxon>Pseudomonadati</taxon>
        <taxon>Pseudomonadota</taxon>
        <taxon>Gammaproteobacteria</taxon>
        <taxon>Aeromonadales</taxon>
        <taxon>Aeromonadaceae</taxon>
        <taxon>Aeromonas</taxon>
    </lineage>
</organism>
<proteinExistence type="inferred from homology"/>
<dbReference type="GO" id="GO:0016491">
    <property type="term" value="F:oxidoreductase activity"/>
    <property type="evidence" value="ECO:0007669"/>
    <property type="project" value="UniProtKB-KW"/>
</dbReference>
<reference evidence="4 5" key="1">
    <citation type="submission" date="2016-02" db="EMBL/GenBank/DDBJ databases">
        <title>Draft genome sequence of Aeromonas trota strain 1999lcr isolated from cerebrospinal fluid (CSF).</title>
        <authorList>
            <person name="Dallagassa C.B."/>
            <person name="Prediger K.C."/>
            <person name="Weiss V.A."/>
            <person name="Assis F.E."/>
            <person name="Baura V."/>
            <person name="Cruz L.M."/>
            <person name="Souza E.M."/>
            <person name="Pedrosa F.O."/>
            <person name="Fadel-Picheth C.M."/>
        </authorList>
    </citation>
    <scope>NUCLEOTIDE SEQUENCE [LARGE SCALE GENOMIC DNA]</scope>
    <source>
        <strain evidence="4 5">1999lcr</strain>
    </source>
</reference>
<dbReference type="InterPro" id="IPR002347">
    <property type="entry name" value="SDR_fam"/>
</dbReference>
<comment type="similarity">
    <text evidence="1 3">Belongs to the short-chain dehydrogenases/reductases (SDR) family.</text>
</comment>
<dbReference type="PANTHER" id="PTHR43669:SF3">
    <property type="entry name" value="ALCOHOL DEHYDROGENASE, PUTATIVE (AFU_ORTHOLOGUE AFUA_3G03445)-RELATED"/>
    <property type="match status" value="1"/>
</dbReference>
<evidence type="ECO:0000256" key="1">
    <source>
        <dbReference type="ARBA" id="ARBA00006484"/>
    </source>
</evidence>
<accession>A0A175VFQ5</accession>
<dbReference type="OrthoDB" id="5786478at2"/>
<dbReference type="PRINTS" id="PR00080">
    <property type="entry name" value="SDRFAMILY"/>
</dbReference>
<keyword evidence="2" id="KW-0560">Oxidoreductase</keyword>
<dbReference type="InterPro" id="IPR036291">
    <property type="entry name" value="NAD(P)-bd_dom_sf"/>
</dbReference>
<evidence type="ECO:0000256" key="2">
    <source>
        <dbReference type="ARBA" id="ARBA00023002"/>
    </source>
</evidence>
<gene>
    <name evidence="4" type="ORF">LCR_00785</name>
</gene>
<name>A0A175VFQ5_AEREN</name>
<dbReference type="Pfam" id="PF00106">
    <property type="entry name" value="adh_short"/>
    <property type="match status" value="1"/>
</dbReference>
<dbReference type="PRINTS" id="PR00081">
    <property type="entry name" value="GDHRDH"/>
</dbReference>
<dbReference type="EMBL" id="JMGO02000012">
    <property type="protein sequence ID" value="KXU79148.1"/>
    <property type="molecule type" value="Genomic_DNA"/>
</dbReference>
<evidence type="ECO:0000313" key="4">
    <source>
        <dbReference type="EMBL" id="KXU79148.1"/>
    </source>
</evidence>
<dbReference type="PANTHER" id="PTHR43669">
    <property type="entry name" value="5-KETO-D-GLUCONATE 5-REDUCTASE"/>
    <property type="match status" value="1"/>
</dbReference>
<evidence type="ECO:0000313" key="5">
    <source>
        <dbReference type="Proteomes" id="UP000078435"/>
    </source>
</evidence>
<comment type="caution">
    <text evidence="4">The sequence shown here is derived from an EMBL/GenBank/DDBJ whole genome shotgun (WGS) entry which is preliminary data.</text>
</comment>
<dbReference type="CDD" id="cd05233">
    <property type="entry name" value="SDR_c"/>
    <property type="match status" value="1"/>
</dbReference>
<dbReference type="Gene3D" id="3.40.50.720">
    <property type="entry name" value="NAD(P)-binding Rossmann-like Domain"/>
    <property type="match status" value="1"/>
</dbReference>
<protein>
    <submittedName>
        <fullName evidence="4">Short-chain dehydrogenase</fullName>
    </submittedName>
</protein>
<dbReference type="RefSeq" id="WP_026457161.1">
    <property type="nucleotide sequence ID" value="NZ_JMGO02000012.1"/>
</dbReference>